<keyword evidence="6" id="KW-0482">Metalloprotease</keyword>
<evidence type="ECO:0000256" key="5">
    <source>
        <dbReference type="ARBA" id="ARBA00022833"/>
    </source>
</evidence>
<dbReference type="InterPro" id="IPR024079">
    <property type="entry name" value="MetalloPept_cat_dom_sf"/>
</dbReference>
<evidence type="ECO:0000256" key="6">
    <source>
        <dbReference type="ARBA" id="ARBA00023049"/>
    </source>
</evidence>
<protein>
    <submittedName>
        <fullName evidence="8">Archaemetzincin-2</fullName>
    </submittedName>
</protein>
<evidence type="ECO:0000313" key="8">
    <source>
        <dbReference type="EMBL" id="TFB01826.1"/>
    </source>
</evidence>
<evidence type="ECO:0000313" key="9">
    <source>
        <dbReference type="Proteomes" id="UP001642720"/>
    </source>
</evidence>
<sequence length="535" mass="58775">MEWLFGRQFATPEDARAAIGAAAQQAGYSFTQAPPPAKQRRIPLQQGAKLQSFKQTRCVLLGSMKQACQHSHVYLDGSPHASKVGFKSATERQRLLAATKDGRVGKTAELLTAREAFGDGMIFPGPLVLPDDDLAEDPEYPPQDLKEWRDEEERNPVTPERKTIYIVPSPSIAPEVSKMHTWSACSNQPSTAKHDMQAAEPPKIQDLIEYLSAFFHGMAVKHFKPPFQWQKWNKYDGTILKSPSTHRRIGLTTPGHRLFGIRCRASPDGVSPMQINLDDVLDALAENIPADAHSIMMLLDLDMYEGDGDVFTAGRAYGGSRIAAVSLFRDQPLCAPPDDSHAWPASHCAEYIDQLCLEASCQPPTKKKAKLQPSSRRSRTGTSGPLDKAIEAVQAAAAAAAAEASSSVIPRPERPDAAAATAQWLGRTAVTMAHELCHCLGLDHCTYFACAMQGCGSVDEAQRQPPYVCPVCLEKICRAIGEGVVDGWEGDRAVREGFVRERYVKLRGVCERWSARMFVGYRAWLDAVLEDCRAC</sequence>
<keyword evidence="9" id="KW-1185">Reference proteome</keyword>
<gene>
    <name evidence="8" type="ORF">CCMA1212_006520</name>
</gene>
<dbReference type="SUPFAM" id="SSF55486">
    <property type="entry name" value="Metalloproteases ('zincins'), catalytic domain"/>
    <property type="match status" value="1"/>
</dbReference>
<feature type="compositionally biased region" description="Basic and acidic residues" evidence="7">
    <location>
        <begin position="144"/>
        <end position="157"/>
    </location>
</feature>
<accession>A0ABY2H220</accession>
<keyword evidence="2" id="KW-0645">Protease</keyword>
<dbReference type="Gene3D" id="3.40.390.10">
    <property type="entry name" value="Collagenase (Catalytic Domain)"/>
    <property type="match status" value="1"/>
</dbReference>
<keyword evidence="3" id="KW-0479">Metal-binding</keyword>
<feature type="region of interest" description="Disordered" evidence="7">
    <location>
        <begin position="132"/>
        <end position="157"/>
    </location>
</feature>
<proteinExistence type="predicted"/>
<evidence type="ECO:0000256" key="1">
    <source>
        <dbReference type="ARBA" id="ARBA00001947"/>
    </source>
</evidence>
<comment type="cofactor">
    <cofactor evidence="1">
        <name>Zn(2+)</name>
        <dbReference type="ChEBI" id="CHEBI:29105"/>
    </cofactor>
</comment>
<evidence type="ECO:0000256" key="4">
    <source>
        <dbReference type="ARBA" id="ARBA00022801"/>
    </source>
</evidence>
<dbReference type="CDD" id="cd11375">
    <property type="entry name" value="Peptidase_M54"/>
    <property type="match status" value="1"/>
</dbReference>
<dbReference type="EMBL" id="PPTA01000008">
    <property type="protein sequence ID" value="TFB01826.1"/>
    <property type="molecule type" value="Genomic_DNA"/>
</dbReference>
<reference evidence="8 9" key="1">
    <citation type="submission" date="2018-01" db="EMBL/GenBank/DDBJ databases">
        <title>Genome characterization of the sugarcane-associated fungus Trichoderma ghanense CCMA-1212 and their application in lignocelulose bioconversion.</title>
        <authorList>
            <person name="Steindorff A.S."/>
            <person name="Mendes T.D."/>
            <person name="Vilela E.S.D."/>
            <person name="Rodrigues D.S."/>
            <person name="Formighieri E.F."/>
            <person name="Melo I.S."/>
            <person name="Favaro L.C.L."/>
        </authorList>
    </citation>
    <scope>NUCLEOTIDE SEQUENCE [LARGE SCALE GENOMIC DNA]</scope>
    <source>
        <strain evidence="8 9">CCMA-1212</strain>
    </source>
</reference>
<dbReference type="RefSeq" id="XP_073558027.1">
    <property type="nucleotide sequence ID" value="XM_073703737.1"/>
</dbReference>
<dbReference type="Pfam" id="PF07998">
    <property type="entry name" value="Peptidase_M54"/>
    <property type="match status" value="1"/>
</dbReference>
<dbReference type="PANTHER" id="PTHR15910:SF1">
    <property type="entry name" value="ARCHAEMETZINCIN-2"/>
    <property type="match status" value="1"/>
</dbReference>
<evidence type="ECO:0000256" key="7">
    <source>
        <dbReference type="SAM" id="MobiDB-lite"/>
    </source>
</evidence>
<feature type="region of interest" description="Disordered" evidence="7">
    <location>
        <begin position="366"/>
        <end position="386"/>
    </location>
</feature>
<evidence type="ECO:0000256" key="3">
    <source>
        <dbReference type="ARBA" id="ARBA00022723"/>
    </source>
</evidence>
<dbReference type="PANTHER" id="PTHR15910">
    <property type="entry name" value="ARCHAEMETZINCIN"/>
    <property type="match status" value="1"/>
</dbReference>
<organism evidence="8 9">
    <name type="scientific">Trichoderma ghanense</name>
    <dbReference type="NCBI Taxonomy" id="65468"/>
    <lineage>
        <taxon>Eukaryota</taxon>
        <taxon>Fungi</taxon>
        <taxon>Dikarya</taxon>
        <taxon>Ascomycota</taxon>
        <taxon>Pezizomycotina</taxon>
        <taxon>Sordariomycetes</taxon>
        <taxon>Hypocreomycetidae</taxon>
        <taxon>Hypocreales</taxon>
        <taxon>Hypocreaceae</taxon>
        <taxon>Trichoderma</taxon>
    </lineage>
</organism>
<name>A0ABY2H220_9HYPO</name>
<comment type="caution">
    <text evidence="8">The sequence shown here is derived from an EMBL/GenBank/DDBJ whole genome shotgun (WGS) entry which is preliminary data.</text>
</comment>
<evidence type="ECO:0000256" key="2">
    <source>
        <dbReference type="ARBA" id="ARBA00022670"/>
    </source>
</evidence>
<keyword evidence="4" id="KW-0378">Hydrolase</keyword>
<dbReference type="Proteomes" id="UP001642720">
    <property type="component" value="Unassembled WGS sequence"/>
</dbReference>
<dbReference type="InterPro" id="IPR012962">
    <property type="entry name" value="Pept_M54_archaemetzincn"/>
</dbReference>
<dbReference type="GeneID" id="300578187"/>
<keyword evidence="5" id="KW-0862">Zinc</keyword>